<reference evidence="3" key="1">
    <citation type="submission" date="2023-07" db="EMBL/GenBank/DDBJ databases">
        <title>The carbon used by Thiothrix.</title>
        <authorList>
            <person name="Chen L."/>
        </authorList>
    </citation>
    <scope>NUCLEOTIDE SEQUENCE [LARGE SCALE GENOMIC DNA]</scope>
</reference>
<feature type="transmembrane region" description="Helical" evidence="1">
    <location>
        <begin position="27"/>
        <end position="46"/>
    </location>
</feature>
<evidence type="ECO:0000256" key="1">
    <source>
        <dbReference type="SAM" id="Phobius"/>
    </source>
</evidence>
<sequence length="164" mass="18117">MLQLSSGSIQIDARFRNKTKFLIDGKVRMHILIAIVVVAVIAGLVIRPLGRPKEKLQAVWPEMTASFHPSRKDSVTPFKAWAATALGQEPQLQAWLTGLPDEGLRALVEKLAEFCTEMDMDMELEWLFTPEPCVTPAAKAAAGQVVTDYCKICLKAVQRQQAAV</sequence>
<keyword evidence="1" id="KW-0812">Transmembrane</keyword>
<name>A0ABU6D114_9GAMM</name>
<organism evidence="2 3">
    <name type="scientific">Candidatus Thiothrix phosphatis</name>
    <dbReference type="NCBI Taxonomy" id="3112415"/>
    <lineage>
        <taxon>Bacteria</taxon>
        <taxon>Pseudomonadati</taxon>
        <taxon>Pseudomonadota</taxon>
        <taxon>Gammaproteobacteria</taxon>
        <taxon>Thiotrichales</taxon>
        <taxon>Thiotrichaceae</taxon>
        <taxon>Thiothrix</taxon>
    </lineage>
</organism>
<accession>A0ABU6D114</accession>
<protein>
    <submittedName>
        <fullName evidence="2">Uncharacterized protein</fullName>
    </submittedName>
</protein>
<evidence type="ECO:0000313" key="2">
    <source>
        <dbReference type="EMBL" id="MEB4592764.1"/>
    </source>
</evidence>
<dbReference type="RefSeq" id="WP_324697239.1">
    <property type="nucleotide sequence ID" value="NZ_JAYMYJ010000142.1"/>
</dbReference>
<evidence type="ECO:0000313" key="3">
    <source>
        <dbReference type="Proteomes" id="UP001308005"/>
    </source>
</evidence>
<keyword evidence="1" id="KW-1133">Transmembrane helix</keyword>
<dbReference type="Proteomes" id="UP001308005">
    <property type="component" value="Unassembled WGS sequence"/>
</dbReference>
<dbReference type="EMBL" id="JAYMYJ010000142">
    <property type="protein sequence ID" value="MEB4592764.1"/>
    <property type="molecule type" value="Genomic_DNA"/>
</dbReference>
<gene>
    <name evidence="2" type="ORF">VSS37_17400</name>
</gene>
<comment type="caution">
    <text evidence="2">The sequence shown here is derived from an EMBL/GenBank/DDBJ whole genome shotgun (WGS) entry which is preliminary data.</text>
</comment>
<reference evidence="2 3" key="2">
    <citation type="submission" date="2024-01" db="EMBL/GenBank/DDBJ databases">
        <authorList>
            <person name="Xie X."/>
        </authorList>
    </citation>
    <scope>NUCLEOTIDE SEQUENCE [LARGE SCALE GENOMIC DNA]</scope>
    <source>
        <strain evidence="2">SCUT-1</strain>
    </source>
</reference>
<proteinExistence type="predicted"/>
<keyword evidence="1" id="KW-0472">Membrane</keyword>
<keyword evidence="3" id="KW-1185">Reference proteome</keyword>